<evidence type="ECO:0000256" key="3">
    <source>
        <dbReference type="ARBA" id="ARBA00022801"/>
    </source>
</evidence>
<dbReference type="Proteomes" id="UP000516349">
    <property type="component" value="Chromosome"/>
</dbReference>
<dbReference type="InterPro" id="IPR055438">
    <property type="entry name" value="AstE_AspA_cat"/>
</dbReference>
<keyword evidence="3" id="KW-0378">Hydrolase</keyword>
<dbReference type="GO" id="GO:0016788">
    <property type="term" value="F:hydrolase activity, acting on ester bonds"/>
    <property type="evidence" value="ECO:0007669"/>
    <property type="project" value="InterPro"/>
</dbReference>
<evidence type="ECO:0000259" key="5">
    <source>
        <dbReference type="Pfam" id="PF24827"/>
    </source>
</evidence>
<evidence type="ECO:0000256" key="2">
    <source>
        <dbReference type="ARBA" id="ARBA00022723"/>
    </source>
</evidence>
<protein>
    <recommendedName>
        <fullName evidence="5">Succinylglutamate desuccinylase/Aspartoacylase catalytic domain-containing protein</fullName>
    </recommendedName>
</protein>
<evidence type="ECO:0000313" key="6">
    <source>
        <dbReference type="EMBL" id="QNT78916.1"/>
    </source>
</evidence>
<sequence>MGVSGVIQMKGNLPGPHIGVFSLMHGNEYSGAIALDELLRGNFQPYRGTISFAFLNISAFECFDPLSPLMARFVDEDMNRLWSYPILRSHRQSTELNRARELLPFIESTDIVIDLHSMLWGGERAILCNRAKKNRLLAKKINAIPLIITDSGHTHGPRLIDFEHFTETGPAQACLIEGGYHWSRKTVNTLKDLVSHFLNCAVTNLSSQGPARKNNPHHSTLSEVSKPVRWADVTHIITANTNMFEFVRPVRGGDIIAKKNTLLAFDGKWPIYTPYNDCMIVLPNLMPSKGHTALRMAIIKE</sequence>
<evidence type="ECO:0000313" key="7">
    <source>
        <dbReference type="Proteomes" id="UP000516349"/>
    </source>
</evidence>
<keyword evidence="4" id="KW-0862">Zinc</keyword>
<dbReference type="KEGG" id="ebla:JGUZn3_16980"/>
<dbReference type="SUPFAM" id="SSF53187">
    <property type="entry name" value="Zn-dependent exopeptidases"/>
    <property type="match status" value="1"/>
</dbReference>
<keyword evidence="7" id="KW-1185">Reference proteome</keyword>
<dbReference type="GO" id="GO:0046872">
    <property type="term" value="F:metal ion binding"/>
    <property type="evidence" value="ECO:0007669"/>
    <property type="project" value="UniProtKB-KW"/>
</dbReference>
<feature type="domain" description="Succinylglutamate desuccinylase/Aspartoacylase catalytic" evidence="5">
    <location>
        <begin position="21"/>
        <end position="117"/>
    </location>
</feature>
<reference evidence="6 7" key="1">
    <citation type="submission" date="2020-08" db="EMBL/GenBank/DDBJ databases">
        <title>Complete genome sequence of Entomobacter blattae G55GP.</title>
        <authorList>
            <person name="Poehlein A."/>
            <person name="Guzman J."/>
            <person name="Daniel R."/>
            <person name="Vilcinskas A."/>
        </authorList>
    </citation>
    <scope>NUCLEOTIDE SEQUENCE [LARGE SCALE GENOMIC DNA]</scope>
    <source>
        <strain evidence="6 7">G55GP</strain>
    </source>
</reference>
<name>A0A7H1NT06_9PROT</name>
<organism evidence="6 7">
    <name type="scientific">Entomobacter blattae</name>
    <dbReference type="NCBI Taxonomy" id="2762277"/>
    <lineage>
        <taxon>Bacteria</taxon>
        <taxon>Pseudomonadati</taxon>
        <taxon>Pseudomonadota</taxon>
        <taxon>Alphaproteobacteria</taxon>
        <taxon>Acetobacterales</taxon>
        <taxon>Acetobacteraceae</taxon>
        <taxon>Entomobacter</taxon>
    </lineage>
</organism>
<evidence type="ECO:0000256" key="4">
    <source>
        <dbReference type="ARBA" id="ARBA00022833"/>
    </source>
</evidence>
<dbReference type="AlphaFoldDB" id="A0A7H1NT06"/>
<gene>
    <name evidence="6" type="ORF">JGUZn3_16980</name>
</gene>
<dbReference type="Gene3D" id="3.40.630.10">
    <property type="entry name" value="Zn peptidases"/>
    <property type="match status" value="1"/>
</dbReference>
<comment type="cofactor">
    <cofactor evidence="1">
        <name>Zn(2+)</name>
        <dbReference type="ChEBI" id="CHEBI:29105"/>
    </cofactor>
</comment>
<keyword evidence="2" id="KW-0479">Metal-binding</keyword>
<dbReference type="Pfam" id="PF24827">
    <property type="entry name" value="AstE_AspA_cat"/>
    <property type="match status" value="1"/>
</dbReference>
<proteinExistence type="predicted"/>
<accession>A0A7H1NT06</accession>
<evidence type="ECO:0000256" key="1">
    <source>
        <dbReference type="ARBA" id="ARBA00001947"/>
    </source>
</evidence>
<dbReference type="EMBL" id="CP060244">
    <property type="protein sequence ID" value="QNT78916.1"/>
    <property type="molecule type" value="Genomic_DNA"/>
</dbReference>